<protein>
    <recommendedName>
        <fullName evidence="12">Fructose-1,6-bisphosphate aldolase</fullName>
        <shortName evidence="12">FBP aldolase</shortName>
        <ecNumber evidence="12">4.1.2.13</ecNumber>
    </recommendedName>
</protein>
<gene>
    <name evidence="13" type="ORF">VITFI_CDS0601</name>
</gene>
<comment type="pathway">
    <text evidence="3 12">Carbohydrate degradation; glycolysis; D-glyceraldehyde 3-phosphate and glycerone phosphate from D-glucose: step 4/4.</text>
</comment>
<reference evidence="13 14" key="1">
    <citation type="submission" date="2017-07" db="EMBL/GenBank/DDBJ databases">
        <title>Complete Genome Sequence of the cosmetic ferment Vitreoscilla filiformis (ATCC15551).</title>
        <authorList>
            <person name="Contreras S."/>
            <person name="Sagory-Zalkind P."/>
            <person name="Blanquart H."/>
            <person name="Iltis A."/>
            <person name="Morand S.C."/>
        </authorList>
    </citation>
    <scope>NUCLEOTIDE SEQUENCE [LARGE SCALE GENOMIC DNA]</scope>
    <source>
        <strain evidence="13 14">ATCC 15551</strain>
    </source>
</reference>
<feature type="active site" description="Proton donor" evidence="9">
    <location>
        <position position="92"/>
    </location>
</feature>
<evidence type="ECO:0000313" key="14">
    <source>
        <dbReference type="Proteomes" id="UP000199729"/>
    </source>
</evidence>
<feature type="binding site" evidence="11">
    <location>
        <position position="151"/>
    </location>
    <ligand>
        <name>Zn(2+)</name>
        <dbReference type="ChEBI" id="CHEBI:29105"/>
        <label>2</label>
    </ligand>
</feature>
<dbReference type="PIRSF" id="PIRSF001359">
    <property type="entry name" value="F_bP_aldolase_II"/>
    <property type="match status" value="1"/>
</dbReference>
<comment type="catalytic activity">
    <reaction evidence="1 12">
        <text>beta-D-fructose 1,6-bisphosphate = D-glyceraldehyde 3-phosphate + dihydroxyacetone phosphate</text>
        <dbReference type="Rhea" id="RHEA:14729"/>
        <dbReference type="ChEBI" id="CHEBI:32966"/>
        <dbReference type="ChEBI" id="CHEBI:57642"/>
        <dbReference type="ChEBI" id="CHEBI:59776"/>
        <dbReference type="EC" id="4.1.2.13"/>
    </reaction>
</comment>
<dbReference type="NCBIfam" id="TIGR00167">
    <property type="entry name" value="cbbA"/>
    <property type="match status" value="1"/>
</dbReference>
<feature type="binding site" evidence="11">
    <location>
        <position position="241"/>
    </location>
    <ligand>
        <name>Zn(2+)</name>
        <dbReference type="ChEBI" id="CHEBI:29105"/>
        <label>1</label>
        <note>catalytic</note>
    </ligand>
</feature>
<comment type="function">
    <text evidence="2 12">Catalyzes the aldol condensation of dihydroxyacetone phosphate (DHAP or glycerone-phosphate) with glyceraldehyde 3-phosphate (G3P) to form fructose 1,6-bisphosphate (FBP) in gluconeogenesis and the reverse reaction in glycolysis.</text>
</comment>
<dbReference type="PROSITE" id="PS00806">
    <property type="entry name" value="ALDOLASE_CLASS_II_2"/>
    <property type="match status" value="1"/>
</dbReference>
<dbReference type="NCBIfam" id="TIGR01521">
    <property type="entry name" value="FruBisAldo_II_B"/>
    <property type="match status" value="1"/>
</dbReference>
<feature type="binding site" evidence="11">
    <location>
        <position position="207"/>
    </location>
    <ligand>
        <name>Zn(2+)</name>
        <dbReference type="ChEBI" id="CHEBI:29105"/>
        <label>1</label>
        <note>catalytic</note>
    </ligand>
</feature>
<dbReference type="Gene3D" id="3.20.20.70">
    <property type="entry name" value="Aldolase class I"/>
    <property type="match status" value="1"/>
</dbReference>
<dbReference type="GO" id="GO:0006096">
    <property type="term" value="P:glycolytic process"/>
    <property type="evidence" value="ECO:0007669"/>
    <property type="project" value="UniProtKB-UniPathway"/>
</dbReference>
<proteinExistence type="inferred from homology"/>
<name>A0A221KC06_VITFI</name>
<evidence type="ECO:0000256" key="4">
    <source>
        <dbReference type="ARBA" id="ARBA00005812"/>
    </source>
</evidence>
<evidence type="ECO:0000256" key="3">
    <source>
        <dbReference type="ARBA" id="ARBA00004714"/>
    </source>
</evidence>
<dbReference type="InterPro" id="IPR013785">
    <property type="entry name" value="Aldolase_TIM"/>
</dbReference>
<dbReference type="InterPro" id="IPR000771">
    <property type="entry name" value="FBA_II"/>
</dbReference>
<dbReference type="InterPro" id="IPR006412">
    <property type="entry name" value="Fruct_bisP_Calv"/>
</dbReference>
<dbReference type="Pfam" id="PF01116">
    <property type="entry name" value="F_bP_aldolase"/>
    <property type="match status" value="1"/>
</dbReference>
<sequence>MIFVLGDKPMALIALRQLLDHAAEHGYGVPAFNVNNLEQIHAIMRAAQASDSPVILQASAGARQYAGEAYLRHMVLAAIETHPDIPVCLHQDHGASPAVCIQAIRSGFSSVMMDGSLLADAKTPASYDYNVAVTAEVCKLAHAVGVSVEGELGCLGSLETGDAGEEDGVGAVGKLSHAQMLTDPNEARDFVARTGVDALAIAIGTSHGAYKFTRPPTGEVLAIDRIGQIQAAVPNTHLVMHGSSSVPQEWLAIIRQYGGDLKETYGVPVEEIVRGIASGVRKVNIDTDIRLAMFGAMRQLMATQPAEFDPRKALTAATKAAQAICQARFEAFGCAGQASRIRPLPLEAMIPCYASSHHA</sequence>
<dbReference type="AlphaFoldDB" id="A0A221KC06"/>
<dbReference type="Proteomes" id="UP000199729">
    <property type="component" value="Chromosome"/>
</dbReference>
<dbReference type="UniPathway" id="UPA00109">
    <property type="reaction ID" value="UER00183"/>
</dbReference>
<evidence type="ECO:0000256" key="8">
    <source>
        <dbReference type="ARBA" id="ARBA00023239"/>
    </source>
</evidence>
<feature type="binding site" evidence="11">
    <location>
        <position position="114"/>
    </location>
    <ligand>
        <name>Zn(2+)</name>
        <dbReference type="ChEBI" id="CHEBI:29105"/>
        <label>2</label>
    </ligand>
</feature>
<comment type="cofactor">
    <cofactor evidence="12">
        <name>Zn(2+)</name>
        <dbReference type="ChEBI" id="CHEBI:29105"/>
    </cofactor>
    <text evidence="12">One is catalytic and the other provides a structural contribution.</text>
</comment>
<dbReference type="PANTHER" id="PTHR30304:SF0">
    <property type="entry name" value="D-TAGATOSE-1,6-BISPHOSPHATE ALDOLASE SUBUNIT GATY-RELATED"/>
    <property type="match status" value="1"/>
</dbReference>
<dbReference type="CDD" id="cd00947">
    <property type="entry name" value="TBP_aldolase_IIB"/>
    <property type="match status" value="1"/>
</dbReference>
<dbReference type="PANTHER" id="PTHR30304">
    <property type="entry name" value="D-TAGATOSE-1,6-BISPHOSPHATE ALDOLASE"/>
    <property type="match status" value="1"/>
</dbReference>
<organism evidence="13 14">
    <name type="scientific">Vitreoscilla filiformis</name>
    <dbReference type="NCBI Taxonomy" id="63"/>
    <lineage>
        <taxon>Bacteria</taxon>
        <taxon>Pseudomonadati</taxon>
        <taxon>Pseudomonadota</taxon>
        <taxon>Betaproteobacteria</taxon>
        <taxon>Neisseriales</taxon>
        <taxon>Neisseriaceae</taxon>
        <taxon>Vitreoscilla</taxon>
    </lineage>
</organism>
<evidence type="ECO:0000256" key="10">
    <source>
        <dbReference type="PIRSR" id="PIRSR001359-2"/>
    </source>
</evidence>
<feature type="binding site" evidence="10">
    <location>
        <begin position="284"/>
        <end position="287"/>
    </location>
    <ligand>
        <name>dihydroxyacetone phosphate</name>
        <dbReference type="ChEBI" id="CHEBI:57642"/>
    </ligand>
</feature>
<keyword evidence="8 12" id="KW-0456">Lyase</keyword>
<evidence type="ECO:0000256" key="1">
    <source>
        <dbReference type="ARBA" id="ARBA00000441"/>
    </source>
</evidence>
<accession>A0A221KC06</accession>
<evidence type="ECO:0000256" key="12">
    <source>
        <dbReference type="RuleBase" id="RU365019"/>
    </source>
</evidence>
<evidence type="ECO:0000256" key="5">
    <source>
        <dbReference type="ARBA" id="ARBA00022723"/>
    </source>
</evidence>
<evidence type="ECO:0000256" key="7">
    <source>
        <dbReference type="ARBA" id="ARBA00023152"/>
    </source>
</evidence>
<keyword evidence="7 12" id="KW-0324">Glycolysis</keyword>
<dbReference type="EMBL" id="CP022423">
    <property type="protein sequence ID" value="ASM76380.1"/>
    <property type="molecule type" value="Genomic_DNA"/>
</dbReference>
<dbReference type="InterPro" id="IPR050246">
    <property type="entry name" value="Class_II_FBP_aldolase"/>
</dbReference>
<dbReference type="SUPFAM" id="SSF51569">
    <property type="entry name" value="Aldolase"/>
    <property type="match status" value="1"/>
</dbReference>
<comment type="similarity">
    <text evidence="4 12">Belongs to the class II fructose-bisphosphate aldolase family.</text>
</comment>
<feature type="binding site" evidence="10">
    <location>
        <begin position="242"/>
        <end position="244"/>
    </location>
    <ligand>
        <name>dihydroxyacetone phosphate</name>
        <dbReference type="ChEBI" id="CHEBI:57642"/>
    </ligand>
</feature>
<dbReference type="FunFam" id="3.20.20.70:FF:000111">
    <property type="entry name" value="Fructose-1,6-bisphosphate aldolase"/>
    <property type="match status" value="1"/>
</dbReference>
<keyword evidence="6 11" id="KW-0862">Zinc</keyword>
<evidence type="ECO:0000256" key="11">
    <source>
        <dbReference type="PIRSR" id="PIRSR001359-3"/>
    </source>
</evidence>
<dbReference type="GO" id="GO:0004332">
    <property type="term" value="F:fructose-bisphosphate aldolase activity"/>
    <property type="evidence" value="ECO:0007669"/>
    <property type="project" value="UniProtKB-EC"/>
</dbReference>
<dbReference type="PROSITE" id="PS00602">
    <property type="entry name" value="ALDOLASE_CLASS_II_1"/>
    <property type="match status" value="1"/>
</dbReference>
<keyword evidence="14" id="KW-1185">Reference proteome</keyword>
<dbReference type="KEGG" id="vff:VITFI_CDS0601"/>
<evidence type="ECO:0000256" key="6">
    <source>
        <dbReference type="ARBA" id="ARBA00022833"/>
    </source>
</evidence>
<comment type="cofactor">
    <cofactor evidence="11">
        <name>Zn(2+)</name>
        <dbReference type="ChEBI" id="CHEBI:29105"/>
    </cofactor>
    <text evidence="11">Binds 2 Zn(2+) ions per subunit. One is catalytic and the other provides a structural contribution.</text>
</comment>
<evidence type="ECO:0000313" key="13">
    <source>
        <dbReference type="EMBL" id="ASM76380.1"/>
    </source>
</evidence>
<dbReference type="GO" id="GO:0008270">
    <property type="term" value="F:zinc ion binding"/>
    <property type="evidence" value="ECO:0007669"/>
    <property type="project" value="InterPro"/>
</dbReference>
<keyword evidence="5 11" id="KW-0479">Metal-binding</keyword>
<dbReference type="EC" id="4.1.2.13" evidence="12"/>
<feature type="binding site" evidence="11">
    <location>
        <position position="93"/>
    </location>
    <ligand>
        <name>Zn(2+)</name>
        <dbReference type="ChEBI" id="CHEBI:29105"/>
        <label>1</label>
        <note>catalytic</note>
    </ligand>
</feature>
<evidence type="ECO:0000256" key="2">
    <source>
        <dbReference type="ARBA" id="ARBA00002181"/>
    </source>
</evidence>
<feature type="binding site" evidence="10">
    <location>
        <position position="208"/>
    </location>
    <ligand>
        <name>dihydroxyacetone phosphate</name>
        <dbReference type="ChEBI" id="CHEBI:57642"/>
    </ligand>
</feature>
<evidence type="ECO:0000256" key="9">
    <source>
        <dbReference type="PIRSR" id="PIRSR001359-1"/>
    </source>
</evidence>